<feature type="binding site" evidence="7">
    <location>
        <position position="258"/>
    </location>
    <ligand>
        <name>Zn(2+)</name>
        <dbReference type="ChEBI" id="CHEBI:29105"/>
        <label>2</label>
    </ligand>
</feature>
<feature type="binding site" evidence="7">
    <location>
        <position position="213"/>
    </location>
    <ligand>
        <name>Zn(2+)</name>
        <dbReference type="ChEBI" id="CHEBI:29105"/>
        <label>2</label>
    </ligand>
</feature>
<dbReference type="EMBL" id="CP003359">
    <property type="protein sequence ID" value="AGB40682.1"/>
    <property type="molecule type" value="Genomic_DNA"/>
</dbReference>
<feature type="binding site" evidence="7">
    <location>
        <position position="142"/>
    </location>
    <ligand>
        <name>Zn(2+)</name>
        <dbReference type="ChEBI" id="CHEBI:29105"/>
        <label>2</label>
    </ligand>
</feature>
<dbReference type="InterPro" id="IPR036237">
    <property type="entry name" value="Xyl_isomerase-like_sf"/>
</dbReference>
<protein>
    <recommendedName>
        <fullName evidence="7">Probable endonuclease 4</fullName>
        <ecNumber evidence="7">3.1.21.2</ecNumber>
    </recommendedName>
    <alternativeName>
        <fullName evidence="7">Endodeoxyribonuclease IV</fullName>
    </alternativeName>
    <alternativeName>
        <fullName evidence="7">Endonuclease IV</fullName>
    </alternativeName>
</protein>
<dbReference type="AlphaFoldDB" id="L0K5X7"/>
<comment type="cofactor">
    <cofactor evidence="7">
        <name>Zn(2+)</name>
        <dbReference type="ChEBI" id="CHEBI:29105"/>
    </cofactor>
    <text evidence="7">Binds 3 Zn(2+) ions.</text>
</comment>
<dbReference type="PROSITE" id="PS51432">
    <property type="entry name" value="AP_NUCLEASE_F2_4"/>
    <property type="match status" value="1"/>
</dbReference>
<proteinExistence type="inferred from homology"/>
<dbReference type="RefSeq" id="WP_015326408.1">
    <property type="nucleotide sequence ID" value="NC_019978.1"/>
</dbReference>
<dbReference type="SMART" id="SM00518">
    <property type="entry name" value="AP2Ec"/>
    <property type="match status" value="1"/>
</dbReference>
<comment type="similarity">
    <text evidence="1 7">Belongs to the AP endonuclease 2 family.</text>
</comment>
<dbReference type="EC" id="3.1.21.2" evidence="7"/>
<keyword evidence="5 7" id="KW-0862">Zinc</keyword>
<dbReference type="KEGG" id="hhl:Halha_0709"/>
<dbReference type="Gene3D" id="3.20.20.150">
    <property type="entry name" value="Divalent-metal-dependent TIM barrel enzymes"/>
    <property type="match status" value="1"/>
</dbReference>
<dbReference type="InterPro" id="IPR013022">
    <property type="entry name" value="Xyl_isomerase-like_TIM-brl"/>
</dbReference>
<keyword evidence="7" id="KW-0540">Nuclease</keyword>
<reference evidence="10" key="1">
    <citation type="submission" date="2012-02" db="EMBL/GenBank/DDBJ databases">
        <title>The complete genome of Halobacteroides halobius DSM 5150.</title>
        <authorList>
            <person name="Lucas S."/>
            <person name="Copeland A."/>
            <person name="Lapidus A."/>
            <person name="Glavina del Rio T."/>
            <person name="Dalin E."/>
            <person name="Tice H."/>
            <person name="Bruce D."/>
            <person name="Goodwin L."/>
            <person name="Pitluck S."/>
            <person name="Peters L."/>
            <person name="Mikhailova N."/>
            <person name="Gu W."/>
            <person name="Kyrpides N."/>
            <person name="Mavromatis K."/>
            <person name="Ivanova N."/>
            <person name="Brettin T."/>
            <person name="Detter J.C."/>
            <person name="Han C."/>
            <person name="Larimer F."/>
            <person name="Land M."/>
            <person name="Hauser L."/>
            <person name="Markowitz V."/>
            <person name="Cheng J.-F."/>
            <person name="Hugenholtz P."/>
            <person name="Woyke T."/>
            <person name="Wu D."/>
            <person name="Tindall B."/>
            <person name="Pomrenke H."/>
            <person name="Brambilla E."/>
            <person name="Klenk H.-P."/>
            <person name="Eisen J.A."/>
        </authorList>
    </citation>
    <scope>NUCLEOTIDE SEQUENCE [LARGE SCALE GENOMIC DNA]</scope>
    <source>
        <strain evidence="10">ATCC 35273 / DSM 5150 / MD-1</strain>
    </source>
</reference>
<dbReference type="GO" id="GO:0003906">
    <property type="term" value="F:DNA-(apurinic or apyrimidinic site) endonuclease activity"/>
    <property type="evidence" value="ECO:0007669"/>
    <property type="project" value="TreeGrafter"/>
</dbReference>
<dbReference type="SUPFAM" id="SSF51658">
    <property type="entry name" value="Xylose isomerase-like"/>
    <property type="match status" value="1"/>
</dbReference>
<dbReference type="PROSITE" id="PS00730">
    <property type="entry name" value="AP_NUCLEASE_F2_2"/>
    <property type="match status" value="1"/>
</dbReference>
<feature type="binding site" evidence="7">
    <location>
        <position position="176"/>
    </location>
    <ligand>
        <name>Zn(2+)</name>
        <dbReference type="ChEBI" id="CHEBI:29105"/>
        <label>2</label>
    </ligand>
</feature>
<dbReference type="eggNOG" id="COG0648">
    <property type="taxonomic scope" value="Bacteria"/>
</dbReference>
<dbReference type="InterPro" id="IPR001719">
    <property type="entry name" value="AP_endonuc_2"/>
</dbReference>
<dbReference type="GO" id="GO:0006284">
    <property type="term" value="P:base-excision repair"/>
    <property type="evidence" value="ECO:0007669"/>
    <property type="project" value="TreeGrafter"/>
</dbReference>
<keyword evidence="10" id="KW-1185">Reference proteome</keyword>
<name>L0K5X7_HALHC</name>
<dbReference type="STRING" id="748449.Halha_0709"/>
<evidence type="ECO:0000256" key="4">
    <source>
        <dbReference type="ARBA" id="ARBA00022801"/>
    </source>
</evidence>
<dbReference type="HAMAP" id="MF_00152">
    <property type="entry name" value="Nfo"/>
    <property type="match status" value="1"/>
</dbReference>
<dbReference type="PANTHER" id="PTHR21445:SF0">
    <property type="entry name" value="APURINIC-APYRIMIDINIC ENDONUCLEASE"/>
    <property type="match status" value="1"/>
</dbReference>
<dbReference type="GO" id="GO:0008270">
    <property type="term" value="F:zinc ion binding"/>
    <property type="evidence" value="ECO:0007669"/>
    <property type="project" value="UniProtKB-UniRule"/>
</dbReference>
<dbReference type="HOGENOM" id="CLU_025885_0_1_9"/>
<feature type="domain" description="Xylose isomerase-like TIM barrel" evidence="8">
    <location>
        <begin position="19"/>
        <end position="276"/>
    </location>
</feature>
<keyword evidence="2 7" id="KW-0479">Metal-binding</keyword>
<evidence type="ECO:0000256" key="3">
    <source>
        <dbReference type="ARBA" id="ARBA00022763"/>
    </source>
</evidence>
<evidence type="ECO:0000256" key="7">
    <source>
        <dbReference type="HAMAP-Rule" id="MF_00152"/>
    </source>
</evidence>
<comment type="function">
    <text evidence="7">Endonuclease IV plays a role in DNA repair. It cleaves phosphodiester bonds at apurinic or apyrimidinic (AP) sites, generating a 3'-hydroxyl group and a 5'-terminal sugar phosphate.</text>
</comment>
<feature type="binding site" evidence="7">
    <location>
        <position position="142"/>
    </location>
    <ligand>
        <name>Zn(2+)</name>
        <dbReference type="ChEBI" id="CHEBI:29105"/>
        <label>1</label>
    </ligand>
</feature>
<comment type="catalytic activity">
    <reaction evidence="7">
        <text>Endonucleolytic cleavage to 5'-phosphooligonucleotide end-products.</text>
        <dbReference type="EC" id="3.1.21.2"/>
    </reaction>
</comment>
<feature type="binding site" evidence="7">
    <location>
        <position position="66"/>
    </location>
    <ligand>
        <name>Zn(2+)</name>
        <dbReference type="ChEBI" id="CHEBI:29105"/>
        <label>1</label>
    </ligand>
</feature>
<dbReference type="CDD" id="cd00019">
    <property type="entry name" value="AP2Ec"/>
    <property type="match status" value="1"/>
</dbReference>
<gene>
    <name evidence="7" type="primary">nfo</name>
    <name evidence="9" type="ordered locus">Halha_0709</name>
</gene>
<dbReference type="PATRIC" id="fig|748449.3.peg.667"/>
<accession>L0K5X7</accession>
<dbReference type="GO" id="GO:0003677">
    <property type="term" value="F:DNA binding"/>
    <property type="evidence" value="ECO:0007669"/>
    <property type="project" value="InterPro"/>
</dbReference>
<feature type="binding site" evidence="7">
    <location>
        <position position="179"/>
    </location>
    <ligand>
        <name>Zn(2+)</name>
        <dbReference type="ChEBI" id="CHEBI:29105"/>
        <label>3</label>
    </ligand>
</feature>
<dbReference type="InterPro" id="IPR018246">
    <property type="entry name" value="AP_endonuc_F2_Zn_BS"/>
</dbReference>
<evidence type="ECO:0000256" key="5">
    <source>
        <dbReference type="ARBA" id="ARBA00022833"/>
    </source>
</evidence>
<dbReference type="NCBIfam" id="TIGR00587">
    <property type="entry name" value="nfo"/>
    <property type="match status" value="1"/>
</dbReference>
<evidence type="ECO:0000259" key="8">
    <source>
        <dbReference type="Pfam" id="PF01261"/>
    </source>
</evidence>
<evidence type="ECO:0000256" key="2">
    <source>
        <dbReference type="ARBA" id="ARBA00022723"/>
    </source>
</evidence>
<keyword evidence="3 7" id="KW-0227">DNA damage</keyword>
<dbReference type="FunFam" id="3.20.20.150:FF:000001">
    <property type="entry name" value="Probable endonuclease 4"/>
    <property type="match status" value="1"/>
</dbReference>
<keyword evidence="4 7" id="KW-0378">Hydrolase</keyword>
<dbReference type="Pfam" id="PF01261">
    <property type="entry name" value="AP_endonuc_2"/>
    <property type="match status" value="1"/>
</dbReference>
<dbReference type="GO" id="GO:0008833">
    <property type="term" value="F:deoxyribonuclease IV (phage-T4-induced) activity"/>
    <property type="evidence" value="ECO:0007669"/>
    <property type="project" value="UniProtKB-UniRule"/>
</dbReference>
<dbReference type="PANTHER" id="PTHR21445">
    <property type="entry name" value="ENDONUCLEASE IV ENDODEOXYRIBONUCLEASE IV"/>
    <property type="match status" value="1"/>
</dbReference>
<keyword evidence="6 7" id="KW-0234">DNA repair</keyword>
<dbReference type="OrthoDB" id="9805666at2"/>
<feature type="binding site" evidence="7">
    <location>
        <position position="106"/>
    </location>
    <ligand>
        <name>Zn(2+)</name>
        <dbReference type="ChEBI" id="CHEBI:29105"/>
        <label>1</label>
    </ligand>
</feature>
<dbReference type="GO" id="GO:0008081">
    <property type="term" value="F:phosphoric diester hydrolase activity"/>
    <property type="evidence" value="ECO:0007669"/>
    <property type="project" value="TreeGrafter"/>
</dbReference>
<organism evidence="9 10">
    <name type="scientific">Halobacteroides halobius (strain ATCC 35273 / DSM 5150 / MD-1)</name>
    <dbReference type="NCBI Taxonomy" id="748449"/>
    <lineage>
        <taxon>Bacteria</taxon>
        <taxon>Bacillati</taxon>
        <taxon>Bacillota</taxon>
        <taxon>Clostridia</taxon>
        <taxon>Halanaerobiales</taxon>
        <taxon>Halobacteroidaceae</taxon>
        <taxon>Halobacteroides</taxon>
    </lineage>
</organism>
<feature type="binding site" evidence="7">
    <location>
        <position position="228"/>
    </location>
    <ligand>
        <name>Zn(2+)</name>
        <dbReference type="ChEBI" id="CHEBI:29105"/>
        <label>3</label>
    </ligand>
</feature>
<evidence type="ECO:0000313" key="9">
    <source>
        <dbReference type="EMBL" id="AGB40682.1"/>
    </source>
</evidence>
<keyword evidence="7 9" id="KW-0255">Endonuclease</keyword>
<evidence type="ECO:0000256" key="1">
    <source>
        <dbReference type="ARBA" id="ARBA00005340"/>
    </source>
</evidence>
<sequence>MKFGIHASIAGGIDQAVLRAAKLECGTLQIFSTNPRGWKSREISDDEVSKLQHNLVENNIAPLVIHTPYLLNLASPKEELYNKSITALKQGVKRADKLGAKYLVLHPGSHTGSGIEAGIKRIGAGLKQVISETKPEVMILLENVAGRGTSIGASFEELAKIISLVDDSKKLGICFDTCHGFAAGYDLRNKNEVDKILSQVDSIFGIDKLGVIHANDSKGAFDSNKDRHEHIGQGKIGLSGFRNLLNHPLLTDKTVILETPVNDEGNDKHNLATLRSLVN</sequence>
<feature type="binding site" evidence="7">
    <location>
        <position position="226"/>
    </location>
    <ligand>
        <name>Zn(2+)</name>
        <dbReference type="ChEBI" id="CHEBI:29105"/>
        <label>3</label>
    </ligand>
</feature>
<dbReference type="Proteomes" id="UP000010880">
    <property type="component" value="Chromosome"/>
</dbReference>
<evidence type="ECO:0000256" key="6">
    <source>
        <dbReference type="ARBA" id="ARBA00023204"/>
    </source>
</evidence>
<evidence type="ECO:0000313" key="10">
    <source>
        <dbReference type="Proteomes" id="UP000010880"/>
    </source>
</evidence>